<protein>
    <submittedName>
        <fullName evidence="2">Uncharacterized protein</fullName>
    </submittedName>
</protein>
<dbReference type="RefSeq" id="WP_312549205.1">
    <property type="nucleotide sequence ID" value="NZ_JBHRVV010000001.1"/>
</dbReference>
<name>A0ABV7PH83_9BURK</name>
<organism evidence="2 3">
    <name type="scientific">Massilia haematophila</name>
    <dbReference type="NCBI Taxonomy" id="457923"/>
    <lineage>
        <taxon>Bacteria</taxon>
        <taxon>Pseudomonadati</taxon>
        <taxon>Pseudomonadota</taxon>
        <taxon>Betaproteobacteria</taxon>
        <taxon>Burkholderiales</taxon>
        <taxon>Oxalobacteraceae</taxon>
        <taxon>Telluria group</taxon>
        <taxon>Massilia</taxon>
    </lineage>
</organism>
<keyword evidence="3" id="KW-1185">Reference proteome</keyword>
<keyword evidence="1" id="KW-0472">Membrane</keyword>
<keyword evidence="1" id="KW-0812">Transmembrane</keyword>
<evidence type="ECO:0000256" key="1">
    <source>
        <dbReference type="SAM" id="Phobius"/>
    </source>
</evidence>
<evidence type="ECO:0000313" key="2">
    <source>
        <dbReference type="EMBL" id="MFC3457543.1"/>
    </source>
</evidence>
<dbReference type="EMBL" id="JBHRVV010000001">
    <property type="protein sequence ID" value="MFC3457543.1"/>
    <property type="molecule type" value="Genomic_DNA"/>
</dbReference>
<comment type="caution">
    <text evidence="2">The sequence shown here is derived from an EMBL/GenBank/DDBJ whole genome shotgun (WGS) entry which is preliminary data.</text>
</comment>
<proteinExistence type="predicted"/>
<dbReference type="Proteomes" id="UP001595665">
    <property type="component" value="Unassembled WGS sequence"/>
</dbReference>
<gene>
    <name evidence="2" type="ORF">ACFOPH_04695</name>
</gene>
<accession>A0ABV7PH83</accession>
<keyword evidence="1" id="KW-1133">Transmembrane helix</keyword>
<feature type="transmembrane region" description="Helical" evidence="1">
    <location>
        <begin position="81"/>
        <end position="104"/>
    </location>
</feature>
<reference evidence="3" key="1">
    <citation type="journal article" date="2019" name="Int. J. Syst. Evol. Microbiol.">
        <title>The Global Catalogue of Microorganisms (GCM) 10K type strain sequencing project: providing services to taxonomists for standard genome sequencing and annotation.</title>
        <authorList>
            <consortium name="The Broad Institute Genomics Platform"/>
            <consortium name="The Broad Institute Genome Sequencing Center for Infectious Disease"/>
            <person name="Wu L."/>
            <person name="Ma J."/>
        </authorList>
    </citation>
    <scope>NUCLEOTIDE SEQUENCE [LARGE SCALE GENOMIC DNA]</scope>
    <source>
        <strain evidence="3">CCM 7480</strain>
    </source>
</reference>
<feature type="transmembrane region" description="Helical" evidence="1">
    <location>
        <begin position="41"/>
        <end position="60"/>
    </location>
</feature>
<evidence type="ECO:0000313" key="3">
    <source>
        <dbReference type="Proteomes" id="UP001595665"/>
    </source>
</evidence>
<sequence>MDTSKFKRYPGSRAFWFLFGVGLGGMGLSTGIERGLTGETLIGIGLVLLGIQGLLRPVVLTRAGKMSKEEMSREVSVGSDMFHGGLSLVMAACLLVGFVLKYIVKT</sequence>